<dbReference type="PANTHER" id="PTHR33178:SF10">
    <property type="entry name" value="STRESS-RESPONSE A_B BARREL DOMAIN-CONTAINING PROTEIN"/>
    <property type="match status" value="1"/>
</dbReference>
<dbReference type="Pfam" id="PF07876">
    <property type="entry name" value="Dabb"/>
    <property type="match status" value="1"/>
</dbReference>
<dbReference type="Gene3D" id="3.30.70.100">
    <property type="match status" value="1"/>
</dbReference>
<dbReference type="InterPro" id="IPR044662">
    <property type="entry name" value="HS1/DABB1-like"/>
</dbReference>
<dbReference type="SUPFAM" id="SSF54909">
    <property type="entry name" value="Dimeric alpha+beta barrel"/>
    <property type="match status" value="1"/>
</dbReference>
<sequence length="102" mass="11767">MKGELRHVVTFKFIPEATKDQINRLIEDFAGLQQQIDLVKSFEWGLNVSPEGYDKGMTHVFLLTLKNEKDRDLYLIHPAHVAFGRKHGQLIEDSVVVDYKAE</sequence>
<feature type="domain" description="Stress-response A/B barrel" evidence="2">
    <location>
        <begin position="5"/>
        <end position="99"/>
    </location>
</feature>
<dbReference type="PROSITE" id="PS51502">
    <property type="entry name" value="S_R_A_B_BARREL"/>
    <property type="match status" value="1"/>
</dbReference>
<gene>
    <name evidence="3" type="ORF">GCM10011340_27810</name>
</gene>
<reference evidence="4" key="1">
    <citation type="journal article" date="2019" name="Int. J. Syst. Evol. Microbiol.">
        <title>The Global Catalogue of Microorganisms (GCM) 10K type strain sequencing project: providing services to taxonomists for standard genome sequencing and annotation.</title>
        <authorList>
            <consortium name="The Broad Institute Genomics Platform"/>
            <consortium name="The Broad Institute Genome Sequencing Center for Infectious Disease"/>
            <person name="Wu L."/>
            <person name="Ma J."/>
        </authorList>
    </citation>
    <scope>NUCLEOTIDE SEQUENCE [LARGE SCALE GENOMIC DNA]</scope>
    <source>
        <strain evidence="4">CGMCC 1.15111</strain>
    </source>
</reference>
<dbReference type="PANTHER" id="PTHR33178">
    <property type="match status" value="1"/>
</dbReference>
<comment type="caution">
    <text evidence="3">The sequence shown here is derived from an EMBL/GenBank/DDBJ whole genome shotgun (WGS) entry which is preliminary data.</text>
</comment>
<name>A0ABQ3IAS1_9BACT</name>
<evidence type="ECO:0000259" key="2">
    <source>
        <dbReference type="PROSITE" id="PS51502"/>
    </source>
</evidence>
<comment type="subunit">
    <text evidence="1">Homodimer.</text>
</comment>
<accession>A0ABQ3IAS1</accession>
<organism evidence="3 4">
    <name type="scientific">Roseivirga thermotolerans</name>
    <dbReference type="NCBI Taxonomy" id="1758176"/>
    <lineage>
        <taxon>Bacteria</taxon>
        <taxon>Pseudomonadati</taxon>
        <taxon>Bacteroidota</taxon>
        <taxon>Cytophagia</taxon>
        <taxon>Cytophagales</taxon>
        <taxon>Roseivirgaceae</taxon>
        <taxon>Roseivirga</taxon>
    </lineage>
</organism>
<evidence type="ECO:0000313" key="4">
    <source>
        <dbReference type="Proteomes" id="UP000658258"/>
    </source>
</evidence>
<evidence type="ECO:0000256" key="1">
    <source>
        <dbReference type="ARBA" id="ARBA00011738"/>
    </source>
</evidence>
<protein>
    <submittedName>
        <fullName evidence="3">Stress responsive protein</fullName>
    </submittedName>
</protein>
<keyword evidence="4" id="KW-1185">Reference proteome</keyword>
<dbReference type="InterPro" id="IPR011008">
    <property type="entry name" value="Dimeric_a/b-barrel"/>
</dbReference>
<dbReference type="SMART" id="SM00886">
    <property type="entry name" value="Dabb"/>
    <property type="match status" value="1"/>
</dbReference>
<evidence type="ECO:0000313" key="3">
    <source>
        <dbReference type="EMBL" id="GHE70546.1"/>
    </source>
</evidence>
<dbReference type="EMBL" id="BNAG01000004">
    <property type="protein sequence ID" value="GHE70546.1"/>
    <property type="molecule type" value="Genomic_DNA"/>
</dbReference>
<proteinExistence type="predicted"/>
<dbReference type="InterPro" id="IPR013097">
    <property type="entry name" value="Dabb"/>
</dbReference>
<dbReference type="Proteomes" id="UP000658258">
    <property type="component" value="Unassembled WGS sequence"/>
</dbReference>